<dbReference type="InterPro" id="IPR058512">
    <property type="entry name" value="DUF8199"/>
</dbReference>
<dbReference type="InterPro" id="IPR058060">
    <property type="entry name" value="HYC_CC_PP"/>
</dbReference>
<evidence type="ECO:0000256" key="1">
    <source>
        <dbReference type="SAM" id="SignalP"/>
    </source>
</evidence>
<feature type="signal peptide" evidence="1">
    <location>
        <begin position="1"/>
        <end position="28"/>
    </location>
</feature>
<dbReference type="Proteomes" id="UP000037716">
    <property type="component" value="Unassembled WGS sequence"/>
</dbReference>
<dbReference type="Proteomes" id="UP000183071">
    <property type="component" value="Unassembled WGS sequence"/>
</dbReference>
<evidence type="ECO:0000313" key="5">
    <source>
        <dbReference type="Proteomes" id="UP000183071"/>
    </source>
</evidence>
<reference evidence="3 5" key="2">
    <citation type="submission" date="2016-10" db="EMBL/GenBank/DDBJ databases">
        <authorList>
            <person name="Varghese N."/>
            <person name="Submissions S."/>
        </authorList>
    </citation>
    <scope>NUCLEOTIDE SEQUENCE [LARGE SCALE GENOMIC DNA]</scope>
    <source>
        <strain evidence="3 5">DSW-5</strain>
    </source>
</reference>
<accession>A0A0N1IY35</accession>
<dbReference type="RefSeq" id="WP_053973382.1">
    <property type="nucleotide sequence ID" value="NZ_FNUE01000001.1"/>
</dbReference>
<dbReference type="STRING" id="1300348.I602_727"/>
<evidence type="ECO:0000313" key="4">
    <source>
        <dbReference type="Proteomes" id="UP000037716"/>
    </source>
</evidence>
<protein>
    <submittedName>
        <fullName evidence="2">Secreted protein</fullName>
    </submittedName>
</protein>
<dbReference type="OrthoDB" id="1493875at2"/>
<gene>
    <name evidence="2" type="ORF">I602_727</name>
    <name evidence="3" type="ORF">SAMN05444353_1051</name>
</gene>
<comment type="caution">
    <text evidence="2">The sequence shown here is derived from an EMBL/GenBank/DDBJ whole genome shotgun (WGS) entry which is preliminary data.</text>
</comment>
<sequence length="134" mass="15721">MKHFFTKISILSLSFLVLFSTFSFTVDAHYCGDFLVDFSLTGKTNSCGMQMDDDANVVMKSCCKDEVQKIEGQEELQNQEVKEFTFKEQQFVATFFITYRDLFIEQASRNKFYKDFTPPDIPIDYQVQYQTFLI</sequence>
<dbReference type="EMBL" id="LGBR01000001">
    <property type="protein sequence ID" value="KOY51167.1"/>
    <property type="molecule type" value="Genomic_DNA"/>
</dbReference>
<name>A0A0N1IY35_9FLAO</name>
<dbReference type="NCBIfam" id="NF047658">
    <property type="entry name" value="HYC_CC_PP"/>
    <property type="match status" value="1"/>
</dbReference>
<dbReference type="Pfam" id="PF26622">
    <property type="entry name" value="DUF8199"/>
    <property type="match status" value="1"/>
</dbReference>
<evidence type="ECO:0000313" key="2">
    <source>
        <dbReference type="EMBL" id="KOY51167.1"/>
    </source>
</evidence>
<reference evidence="2 4" key="1">
    <citation type="submission" date="2015-07" db="EMBL/GenBank/DDBJ databases">
        <title>Genome of Polaribacter dokdonenesis DSW-5, isolated from seawater off Dokdo in Korea.</title>
        <authorList>
            <person name="Yoon K."/>
            <person name="Song J.Y."/>
            <person name="Kim J.F."/>
        </authorList>
    </citation>
    <scope>NUCLEOTIDE SEQUENCE [LARGE SCALE GENOMIC DNA]</scope>
    <source>
        <strain evidence="2 4">DSW-5</strain>
    </source>
</reference>
<keyword evidence="5" id="KW-1185">Reference proteome</keyword>
<dbReference type="EMBL" id="FNUE01000001">
    <property type="protein sequence ID" value="SEE17257.1"/>
    <property type="molecule type" value="Genomic_DNA"/>
</dbReference>
<keyword evidence="1" id="KW-0732">Signal</keyword>
<proteinExistence type="predicted"/>
<organism evidence="2 4">
    <name type="scientific">Polaribacter dokdonensis DSW-5</name>
    <dbReference type="NCBI Taxonomy" id="1300348"/>
    <lineage>
        <taxon>Bacteria</taxon>
        <taxon>Pseudomonadati</taxon>
        <taxon>Bacteroidota</taxon>
        <taxon>Flavobacteriia</taxon>
        <taxon>Flavobacteriales</taxon>
        <taxon>Flavobacteriaceae</taxon>
    </lineage>
</organism>
<evidence type="ECO:0000313" key="3">
    <source>
        <dbReference type="EMBL" id="SEE17257.1"/>
    </source>
</evidence>
<feature type="chain" id="PRO_5005874291" evidence="1">
    <location>
        <begin position="29"/>
        <end position="134"/>
    </location>
</feature>
<dbReference type="AlphaFoldDB" id="A0A0N1IY35"/>
<dbReference type="PATRIC" id="fig|1300348.6.peg.726"/>